<dbReference type="EMBL" id="LR134422">
    <property type="protein sequence ID" value="VEH85323.1"/>
    <property type="molecule type" value="Genomic_DNA"/>
</dbReference>
<evidence type="ECO:0000259" key="1">
    <source>
        <dbReference type="PROSITE" id="PS51186"/>
    </source>
</evidence>
<dbReference type="PROSITE" id="PS51186">
    <property type="entry name" value="GNAT"/>
    <property type="match status" value="1"/>
</dbReference>
<accession>A0A0W0R1S1</accession>
<reference evidence="2 4" key="1">
    <citation type="submission" date="2015-11" db="EMBL/GenBank/DDBJ databases">
        <title>Identification of large and diverse effector repertoires of 38 Legionella species.</title>
        <authorList>
            <person name="Burstein D."/>
            <person name="Amaro F."/>
            <person name="Zusman T."/>
            <person name="Lifshitz Z."/>
            <person name="Cohen O."/>
            <person name="Gilbert J.A."/>
            <person name="Pupko T."/>
            <person name="Shuman H.A."/>
            <person name="Segal G."/>
        </authorList>
    </citation>
    <scope>NUCLEOTIDE SEQUENCE [LARGE SCALE GENOMIC DNA]</scope>
    <source>
        <strain evidence="2 4">1762-AUS-E</strain>
    </source>
</reference>
<name>A0A0W0R1S1_9GAMM</name>
<keyword evidence="2" id="KW-0808">Transferase</keyword>
<dbReference type="Proteomes" id="UP000054859">
    <property type="component" value="Unassembled WGS sequence"/>
</dbReference>
<dbReference type="GO" id="GO:0016747">
    <property type="term" value="F:acyltransferase activity, transferring groups other than amino-acyl groups"/>
    <property type="evidence" value="ECO:0007669"/>
    <property type="project" value="InterPro"/>
</dbReference>
<sequence>MDKYLIKTKRLGLRFITKGDIKHLEALDTDPEVKEFFPSGTLSPEEMKQMVFHCITNCKTQSLPCFVIFDLKTEEFAGRAYFDNFESDIKVGYLFHKKFWNRGYATEVLLALLDWAKTHIPTDHIIAYADKNNKASLQVMKKCGMHYYKDGVFKGMLSKFYRFNFDNKS</sequence>
<dbReference type="KEGG" id="ladl:NCTC12735_00950"/>
<keyword evidence="4" id="KW-1185">Reference proteome</keyword>
<dbReference type="Gene3D" id="3.40.630.30">
    <property type="match status" value="1"/>
</dbReference>
<dbReference type="InterPro" id="IPR016181">
    <property type="entry name" value="Acyl_CoA_acyltransferase"/>
</dbReference>
<protein>
    <submittedName>
        <fullName evidence="2">GNAT family acetyltransferase</fullName>
    </submittedName>
</protein>
<dbReference type="EMBL" id="LNKA01000011">
    <property type="protein sequence ID" value="KTC64997.1"/>
    <property type="molecule type" value="Genomic_DNA"/>
</dbReference>
<dbReference type="RefSeq" id="WP_058462752.1">
    <property type="nucleotide sequence ID" value="NZ_CAAAHS010000013.1"/>
</dbReference>
<gene>
    <name evidence="2" type="ORF">Lade_1677</name>
    <name evidence="3" type="ORF">NCTC12735_00950</name>
</gene>
<geneLocation type="plasmid" evidence="3 5">
    <name>13</name>
</geneLocation>
<organism evidence="2 4">
    <name type="scientific">Legionella adelaidensis</name>
    <dbReference type="NCBI Taxonomy" id="45056"/>
    <lineage>
        <taxon>Bacteria</taxon>
        <taxon>Pseudomonadati</taxon>
        <taxon>Pseudomonadota</taxon>
        <taxon>Gammaproteobacteria</taxon>
        <taxon>Legionellales</taxon>
        <taxon>Legionellaceae</taxon>
        <taxon>Legionella</taxon>
    </lineage>
</organism>
<reference evidence="3 5" key="2">
    <citation type="submission" date="2018-12" db="EMBL/GenBank/DDBJ databases">
        <authorList>
            <consortium name="Pathogen Informatics"/>
        </authorList>
    </citation>
    <scope>NUCLEOTIDE SEQUENCE [LARGE SCALE GENOMIC DNA]</scope>
    <source>
        <strain evidence="3 5">NCTC12735</strain>
        <plasmid evidence="5">13</plasmid>
    </source>
</reference>
<dbReference type="Pfam" id="PF13302">
    <property type="entry name" value="Acetyltransf_3"/>
    <property type="match status" value="1"/>
</dbReference>
<evidence type="ECO:0000313" key="2">
    <source>
        <dbReference type="EMBL" id="KTC64997.1"/>
    </source>
</evidence>
<dbReference type="SUPFAM" id="SSF55729">
    <property type="entry name" value="Acyl-CoA N-acyltransferases (Nat)"/>
    <property type="match status" value="1"/>
</dbReference>
<dbReference type="AlphaFoldDB" id="A0A0W0R1S1"/>
<evidence type="ECO:0000313" key="5">
    <source>
        <dbReference type="Proteomes" id="UP000281170"/>
    </source>
</evidence>
<dbReference type="STRING" id="45056.Lade_1677"/>
<evidence type="ECO:0000313" key="3">
    <source>
        <dbReference type="EMBL" id="VEH85323.1"/>
    </source>
</evidence>
<dbReference type="CDD" id="cd04301">
    <property type="entry name" value="NAT_SF"/>
    <property type="match status" value="1"/>
</dbReference>
<dbReference type="InterPro" id="IPR051531">
    <property type="entry name" value="N-acetyltransferase"/>
</dbReference>
<dbReference type="InterPro" id="IPR000182">
    <property type="entry name" value="GNAT_dom"/>
</dbReference>
<feature type="domain" description="N-acetyltransferase" evidence="1">
    <location>
        <begin position="11"/>
        <end position="164"/>
    </location>
</feature>
<evidence type="ECO:0000313" key="4">
    <source>
        <dbReference type="Proteomes" id="UP000054859"/>
    </source>
</evidence>
<proteinExistence type="predicted"/>
<keyword evidence="3" id="KW-0614">Plasmid</keyword>
<dbReference type="PANTHER" id="PTHR43792:SF16">
    <property type="entry name" value="N-ACETYLTRANSFERASE DOMAIN-CONTAINING PROTEIN"/>
    <property type="match status" value="1"/>
</dbReference>
<dbReference type="PANTHER" id="PTHR43792">
    <property type="entry name" value="GNAT FAMILY, PUTATIVE (AFU_ORTHOLOGUE AFUA_3G00765)-RELATED-RELATED"/>
    <property type="match status" value="1"/>
</dbReference>
<dbReference type="OrthoDB" id="9801656at2"/>
<dbReference type="PATRIC" id="fig|45056.6.peg.1729"/>
<dbReference type="Proteomes" id="UP000281170">
    <property type="component" value="Plasmid 13"/>
</dbReference>